<dbReference type="Proteomes" id="UP000683360">
    <property type="component" value="Unassembled WGS sequence"/>
</dbReference>
<keyword evidence="3" id="KW-1185">Reference proteome</keyword>
<dbReference type="Pfam" id="PF00240">
    <property type="entry name" value="ubiquitin"/>
    <property type="match status" value="1"/>
</dbReference>
<accession>A0A8S3S8R9</accession>
<dbReference type="InterPro" id="IPR000626">
    <property type="entry name" value="Ubiquitin-like_dom"/>
</dbReference>
<reference evidence="2" key="1">
    <citation type="submission" date="2021-03" db="EMBL/GenBank/DDBJ databases">
        <authorList>
            <person name="Bekaert M."/>
        </authorList>
    </citation>
    <scope>NUCLEOTIDE SEQUENCE</scope>
</reference>
<evidence type="ECO:0000313" key="3">
    <source>
        <dbReference type="Proteomes" id="UP000683360"/>
    </source>
</evidence>
<dbReference type="PROSITE" id="PS50053">
    <property type="entry name" value="UBIQUITIN_2"/>
    <property type="match status" value="1"/>
</dbReference>
<dbReference type="Gene3D" id="3.10.20.90">
    <property type="entry name" value="Phosphatidylinositol 3-kinase Catalytic Subunit, Chain A, domain 1"/>
    <property type="match status" value="1"/>
</dbReference>
<dbReference type="SUPFAM" id="SSF54236">
    <property type="entry name" value="Ubiquitin-like"/>
    <property type="match status" value="1"/>
</dbReference>
<name>A0A8S3S8R9_MYTED</name>
<comment type="caution">
    <text evidence="2">The sequence shown here is derived from an EMBL/GenBank/DDBJ whole genome shotgun (WGS) entry which is preliminary data.</text>
</comment>
<evidence type="ECO:0000313" key="2">
    <source>
        <dbReference type="EMBL" id="CAG2217094.1"/>
    </source>
</evidence>
<dbReference type="AlphaFoldDB" id="A0A8S3S8R9"/>
<feature type="domain" description="Ubiquitin-like" evidence="1">
    <location>
        <begin position="165"/>
        <end position="213"/>
    </location>
</feature>
<sequence length="225" mass="25355">MEEVVGFPYEHSAKLISLGFRRKDNSSVLVIESYHNNESIIVQVSDGRTILLSLLLKVITTTSQLLFRYSNSNMACNICKTEKLSSEFPPFSATEVCDHPCLTCLRCLVTYVAKYEACPHPGCNKEVKRTSETISLFQEILADMFTEYDTEYTPQVDSTDGKSFINVTGLTGSSITIAFSSQMTVLDLKQKIQTQLGHTPGKQRLLYKDKEMEVSTKYPKKAIFF</sequence>
<dbReference type="EMBL" id="CAJPWZ010001503">
    <property type="protein sequence ID" value="CAG2217094.1"/>
    <property type="molecule type" value="Genomic_DNA"/>
</dbReference>
<organism evidence="2 3">
    <name type="scientific">Mytilus edulis</name>
    <name type="common">Blue mussel</name>
    <dbReference type="NCBI Taxonomy" id="6550"/>
    <lineage>
        <taxon>Eukaryota</taxon>
        <taxon>Metazoa</taxon>
        <taxon>Spiralia</taxon>
        <taxon>Lophotrochozoa</taxon>
        <taxon>Mollusca</taxon>
        <taxon>Bivalvia</taxon>
        <taxon>Autobranchia</taxon>
        <taxon>Pteriomorphia</taxon>
        <taxon>Mytilida</taxon>
        <taxon>Mytiloidea</taxon>
        <taxon>Mytilidae</taxon>
        <taxon>Mytilinae</taxon>
        <taxon>Mytilus</taxon>
    </lineage>
</organism>
<dbReference type="InterPro" id="IPR029071">
    <property type="entry name" value="Ubiquitin-like_domsf"/>
</dbReference>
<dbReference type="CDD" id="cd17039">
    <property type="entry name" value="Ubl_ubiquitin_like"/>
    <property type="match status" value="1"/>
</dbReference>
<protein>
    <recommendedName>
        <fullName evidence="1">Ubiquitin-like domain-containing protein</fullName>
    </recommendedName>
</protein>
<dbReference type="OrthoDB" id="408003at2759"/>
<proteinExistence type="predicted"/>
<gene>
    <name evidence="2" type="ORF">MEDL_30831</name>
</gene>
<evidence type="ECO:0000259" key="1">
    <source>
        <dbReference type="PROSITE" id="PS50053"/>
    </source>
</evidence>